<organism evidence="3 4">
    <name type="scientific">Takifugu bimaculatus</name>
    <dbReference type="NCBI Taxonomy" id="433685"/>
    <lineage>
        <taxon>Eukaryota</taxon>
        <taxon>Metazoa</taxon>
        <taxon>Chordata</taxon>
        <taxon>Craniata</taxon>
        <taxon>Vertebrata</taxon>
        <taxon>Euteleostomi</taxon>
        <taxon>Actinopterygii</taxon>
        <taxon>Neopterygii</taxon>
        <taxon>Teleostei</taxon>
        <taxon>Neoteleostei</taxon>
        <taxon>Acanthomorphata</taxon>
        <taxon>Eupercaria</taxon>
        <taxon>Tetraodontiformes</taxon>
        <taxon>Tetradontoidea</taxon>
        <taxon>Tetraodontidae</taxon>
        <taxon>Takifugu</taxon>
    </lineage>
</organism>
<dbReference type="AlphaFoldDB" id="A0A4Z2B9F9"/>
<reference evidence="3 4" key="1">
    <citation type="submission" date="2019-04" db="EMBL/GenBank/DDBJ databases">
        <title>The sequence and de novo assembly of Takifugu bimaculatus genome using PacBio and Hi-C technologies.</title>
        <authorList>
            <person name="Xu P."/>
            <person name="Liu B."/>
            <person name="Zhou Z."/>
        </authorList>
    </citation>
    <scope>NUCLEOTIDE SEQUENCE [LARGE SCALE GENOMIC DNA]</scope>
    <source>
        <strain evidence="3">TB-2018</strain>
        <tissue evidence="3">Muscle</tissue>
    </source>
</reference>
<feature type="region of interest" description="Disordered" evidence="1">
    <location>
        <begin position="303"/>
        <end position="336"/>
    </location>
</feature>
<evidence type="ECO:0000256" key="1">
    <source>
        <dbReference type="SAM" id="MobiDB-lite"/>
    </source>
</evidence>
<feature type="domain" description="ITPR-interacting" evidence="2">
    <location>
        <begin position="138"/>
        <end position="302"/>
    </location>
</feature>
<sequence length="558" mass="61098">MMESPSSAVRRRAWINSSRQWLTLEERDSPGRLCSLSSASTVDDDVFSDGCISGKIENWLLSCGSEVTSENLSRLSFESALKAEHFDTELSLGADASILNGGEILSASGPSSIALGHSSTQSHHTLFTSTPRQALCLPAVNMGYSTASSCLSSSTSNSRISVLDVLRLYAEDPEETLFELGFGYDEPQFNIRIPSRFFTFPSEAKGINFRGFLESQLQRIRDEDPSLTLASRFRQVQVLTAMANAFYSLYSHVSRTPLQKLAPPEFTFYSSPVEKMERFRSSIRSEPRSPVERLKDTVSKMCLYTGSPRGSESTSPQPSPKKRCSLSDAGELDQETVQPRVAKNLNLGESNRINSTADVHLASDTLHSRPKSCYTNNKNAVVDGNSNKAVGVDNKTQGARTSLSLETVDRGDNQCPLCQQKLEPTGTPAATAAPEEPLSCCRPKPNTASCICSARRKDASSFPSFMPNVVSEHDQDNPTQPSPAHQNHGSISSNLQKVNSFELEEVHSAGEDDFRCLERTQETSPPSKEGHYYEVDHGDSTHSDSSGYAEDEISSSRL</sequence>
<dbReference type="PANTHER" id="PTHR17469:SF1">
    <property type="entry name" value="PROTEIN TESPA1"/>
    <property type="match status" value="1"/>
</dbReference>
<dbReference type="InterPro" id="IPR029325">
    <property type="entry name" value="ITPR-bd"/>
</dbReference>
<feature type="compositionally biased region" description="Acidic residues" evidence="1">
    <location>
        <begin position="549"/>
        <end position="558"/>
    </location>
</feature>
<evidence type="ECO:0000313" key="3">
    <source>
        <dbReference type="EMBL" id="TNM88647.1"/>
    </source>
</evidence>
<dbReference type="SMART" id="SM01257">
    <property type="entry name" value="KRAP_IP3R_bind"/>
    <property type="match status" value="1"/>
</dbReference>
<keyword evidence="4" id="KW-1185">Reference proteome</keyword>
<comment type="caution">
    <text evidence="3">The sequence shown here is derived from an EMBL/GenBank/DDBJ whole genome shotgun (WGS) entry which is preliminary data.</text>
</comment>
<dbReference type="PANTHER" id="PTHR17469">
    <property type="entry name" value="SPERM SPECIFIC ANTIGEN 2-RELATED"/>
    <property type="match status" value="1"/>
</dbReference>
<proteinExistence type="predicted"/>
<feature type="compositionally biased region" description="Basic and acidic residues" evidence="1">
    <location>
        <begin position="504"/>
        <end position="521"/>
    </location>
</feature>
<evidence type="ECO:0000313" key="4">
    <source>
        <dbReference type="Proteomes" id="UP000516260"/>
    </source>
</evidence>
<evidence type="ECO:0000259" key="2">
    <source>
        <dbReference type="SMART" id="SM01257"/>
    </source>
</evidence>
<feature type="compositionally biased region" description="Basic and acidic residues" evidence="1">
    <location>
        <begin position="528"/>
        <end position="542"/>
    </location>
</feature>
<protein>
    <recommendedName>
        <fullName evidence="2">ITPR-interacting domain-containing protein</fullName>
    </recommendedName>
</protein>
<dbReference type="Pfam" id="PF14722">
    <property type="entry name" value="KRAP_IP3R_bind"/>
    <property type="match status" value="1"/>
</dbReference>
<feature type="compositionally biased region" description="Polar residues" evidence="1">
    <location>
        <begin position="477"/>
        <end position="499"/>
    </location>
</feature>
<gene>
    <name evidence="3" type="ORF">fugu_004901</name>
</gene>
<dbReference type="Proteomes" id="UP000516260">
    <property type="component" value="Chromosome 5"/>
</dbReference>
<name>A0A4Z2B9F9_9TELE</name>
<dbReference type="InterPro" id="IPR043444">
    <property type="entry name" value="TESPA1-like"/>
</dbReference>
<dbReference type="EMBL" id="SWLE01000018">
    <property type="protein sequence ID" value="TNM88647.1"/>
    <property type="molecule type" value="Genomic_DNA"/>
</dbReference>
<accession>A0A4Z2B9F9</accession>
<feature type="region of interest" description="Disordered" evidence="1">
    <location>
        <begin position="463"/>
        <end position="558"/>
    </location>
</feature>
<dbReference type="GO" id="GO:0005102">
    <property type="term" value="F:signaling receptor binding"/>
    <property type="evidence" value="ECO:0007669"/>
    <property type="project" value="InterPro"/>
</dbReference>